<feature type="signal peptide" evidence="2">
    <location>
        <begin position="1"/>
        <end position="18"/>
    </location>
</feature>
<dbReference type="Pfam" id="PF10754">
    <property type="entry name" value="DUF2569"/>
    <property type="match status" value="1"/>
</dbReference>
<keyword evidence="1" id="KW-1133">Transmembrane helix</keyword>
<evidence type="ECO:0000256" key="2">
    <source>
        <dbReference type="SAM" id="SignalP"/>
    </source>
</evidence>
<dbReference type="RefSeq" id="WP_090825940.1">
    <property type="nucleotide sequence ID" value="NZ_FOBH01000001.1"/>
</dbReference>
<feature type="transmembrane region" description="Helical" evidence="1">
    <location>
        <begin position="128"/>
        <end position="149"/>
    </location>
</feature>
<evidence type="ECO:0000313" key="4">
    <source>
        <dbReference type="Proteomes" id="UP000198620"/>
    </source>
</evidence>
<feature type="transmembrane region" description="Helical" evidence="1">
    <location>
        <begin position="98"/>
        <end position="116"/>
    </location>
</feature>
<protein>
    <submittedName>
        <fullName evidence="3">Uncharacterized protein</fullName>
    </submittedName>
</protein>
<evidence type="ECO:0000313" key="3">
    <source>
        <dbReference type="EMBL" id="SEK32704.1"/>
    </source>
</evidence>
<dbReference type="EMBL" id="FOBH01000001">
    <property type="protein sequence ID" value="SEK32704.1"/>
    <property type="molecule type" value="Genomic_DNA"/>
</dbReference>
<dbReference type="AlphaFoldDB" id="A0A1H7G3T1"/>
<feature type="transmembrane region" description="Helical" evidence="1">
    <location>
        <begin position="59"/>
        <end position="78"/>
    </location>
</feature>
<name>A0A1H7G3T1_9PROT</name>
<dbReference type="Proteomes" id="UP000198620">
    <property type="component" value="Unassembled WGS sequence"/>
</dbReference>
<evidence type="ECO:0000256" key="1">
    <source>
        <dbReference type="SAM" id="Phobius"/>
    </source>
</evidence>
<sequence length="196" mass="22518">MVGITALGLLALSLPVFASTDTPATSFQTGWIRFLLTLIILIIWFVCASRRKKEIGGWLLYYYIRLYIGAIIVILVIVGRRDSYLSEAWINTPDLYPFFLLTTVPGLLLYCAEIVVAEKLRRSRNYAYVPILRYILFANIVSSLIAIAINDKYFEGSSPGFSTNIMTMIWPIIWIPYFYFSKRVKSVFKNRDWLSG</sequence>
<feature type="transmembrane region" description="Helical" evidence="1">
    <location>
        <begin position="28"/>
        <end position="47"/>
    </location>
</feature>
<dbReference type="OrthoDB" id="9830236at2"/>
<accession>A0A1H7G3T1</accession>
<reference evidence="3 4" key="1">
    <citation type="submission" date="2016-10" db="EMBL/GenBank/DDBJ databases">
        <authorList>
            <person name="de Groot N.N."/>
        </authorList>
    </citation>
    <scope>NUCLEOTIDE SEQUENCE [LARGE SCALE GENOMIC DNA]</scope>
    <source>
        <strain evidence="3 4">Nv1</strain>
    </source>
</reference>
<gene>
    <name evidence="3" type="ORF">SAMN05216387_101164</name>
</gene>
<keyword evidence="1" id="KW-0472">Membrane</keyword>
<feature type="chain" id="PRO_5011737504" evidence="2">
    <location>
        <begin position="19"/>
        <end position="196"/>
    </location>
</feature>
<feature type="transmembrane region" description="Helical" evidence="1">
    <location>
        <begin position="161"/>
        <end position="180"/>
    </location>
</feature>
<keyword evidence="2" id="KW-0732">Signal</keyword>
<organism evidence="3 4">
    <name type="scientific">Nitrosovibrio tenuis</name>
    <dbReference type="NCBI Taxonomy" id="1233"/>
    <lineage>
        <taxon>Bacteria</taxon>
        <taxon>Pseudomonadati</taxon>
        <taxon>Pseudomonadota</taxon>
        <taxon>Betaproteobacteria</taxon>
        <taxon>Nitrosomonadales</taxon>
        <taxon>Nitrosomonadaceae</taxon>
        <taxon>Nitrosovibrio</taxon>
    </lineage>
</organism>
<dbReference type="InterPro" id="IPR019690">
    <property type="entry name" value="DUF2569"/>
</dbReference>
<proteinExistence type="predicted"/>
<keyword evidence="4" id="KW-1185">Reference proteome</keyword>
<keyword evidence="1" id="KW-0812">Transmembrane</keyword>